<organism evidence="5 6">
    <name type="scientific">Bhargavaea changchunensis</name>
    <dbReference type="NCBI Taxonomy" id="2134037"/>
    <lineage>
        <taxon>Bacteria</taxon>
        <taxon>Bacillati</taxon>
        <taxon>Bacillota</taxon>
        <taxon>Bacilli</taxon>
        <taxon>Bacillales</taxon>
        <taxon>Caryophanaceae</taxon>
        <taxon>Bhargavaea</taxon>
    </lineage>
</organism>
<comment type="caution">
    <text evidence="5">The sequence shown here is derived from an EMBL/GenBank/DDBJ whole genome shotgun (WGS) entry which is preliminary data.</text>
</comment>
<evidence type="ECO:0000313" key="5">
    <source>
        <dbReference type="EMBL" id="MFC7365197.1"/>
    </source>
</evidence>
<dbReference type="RefSeq" id="WP_232524095.1">
    <property type="nucleotide sequence ID" value="NZ_JBHTCT010000025.1"/>
</dbReference>
<evidence type="ECO:0000256" key="1">
    <source>
        <dbReference type="ARBA" id="ARBA00007274"/>
    </source>
</evidence>
<reference evidence="6" key="1">
    <citation type="journal article" date="2019" name="Int. J. Syst. Evol. Microbiol.">
        <title>The Global Catalogue of Microorganisms (GCM) 10K type strain sequencing project: providing services to taxonomists for standard genome sequencing and annotation.</title>
        <authorList>
            <consortium name="The Broad Institute Genomics Platform"/>
            <consortium name="The Broad Institute Genome Sequencing Center for Infectious Disease"/>
            <person name="Wu L."/>
            <person name="Ma J."/>
        </authorList>
    </citation>
    <scope>NUCLEOTIDE SEQUENCE [LARGE SCALE GENOMIC DNA]</scope>
    <source>
        <strain evidence="6">JCM 4738</strain>
    </source>
</reference>
<keyword evidence="4" id="KW-0812">Transmembrane</keyword>
<evidence type="ECO:0000256" key="3">
    <source>
        <dbReference type="ARBA" id="ARBA00022737"/>
    </source>
</evidence>
<dbReference type="InterPro" id="IPR051159">
    <property type="entry name" value="Hexapeptide_acetyltransf"/>
</dbReference>
<proteinExistence type="inferred from homology"/>
<dbReference type="InterPro" id="IPR001451">
    <property type="entry name" value="Hexapep"/>
</dbReference>
<dbReference type="Proteomes" id="UP001596483">
    <property type="component" value="Unassembled WGS sequence"/>
</dbReference>
<dbReference type="EMBL" id="JBHTCT010000025">
    <property type="protein sequence ID" value="MFC7365197.1"/>
    <property type="molecule type" value="Genomic_DNA"/>
</dbReference>
<keyword evidence="5" id="KW-0012">Acyltransferase</keyword>
<comment type="similarity">
    <text evidence="1">Belongs to the transferase hexapeptide repeat family.</text>
</comment>
<name>A0ABW2ND35_9BACL</name>
<keyword evidence="6" id="KW-1185">Reference proteome</keyword>
<gene>
    <name evidence="5" type="ORF">ACFQQH_08725</name>
</gene>
<sequence length="173" mass="19353">MVKIRNFLIVSLEFLMSLIFYLPRYKLFNQLKRFFLILMGSKIGKNPTFYPGVWIMPPKNLIVGDQVDFAKDVQITTGGKIIIGDRVLIGYGTKILSSNHKIPSDRQKIFYAGHKHEQVTIERDVWIGANSIILPGVQIGEGAVIAAGSIVTKNVKPFTIVAGVPAKQIKERE</sequence>
<dbReference type="PROSITE" id="PS00101">
    <property type="entry name" value="HEXAPEP_TRANSFERASES"/>
    <property type="match status" value="1"/>
</dbReference>
<keyword evidence="3" id="KW-0677">Repeat</keyword>
<dbReference type="CDD" id="cd04647">
    <property type="entry name" value="LbH_MAT_like"/>
    <property type="match status" value="1"/>
</dbReference>
<dbReference type="InterPro" id="IPR018357">
    <property type="entry name" value="Hexapep_transf_CS"/>
</dbReference>
<accession>A0ABW2ND35</accession>
<evidence type="ECO:0000256" key="4">
    <source>
        <dbReference type="SAM" id="Phobius"/>
    </source>
</evidence>
<dbReference type="PANTHER" id="PTHR23416:SF23">
    <property type="entry name" value="ACETYLTRANSFERASE C18B11.09C-RELATED"/>
    <property type="match status" value="1"/>
</dbReference>
<dbReference type="Pfam" id="PF14602">
    <property type="entry name" value="Hexapep_2"/>
    <property type="match status" value="1"/>
</dbReference>
<evidence type="ECO:0000313" key="6">
    <source>
        <dbReference type="Proteomes" id="UP001596483"/>
    </source>
</evidence>
<dbReference type="GO" id="GO:0016746">
    <property type="term" value="F:acyltransferase activity"/>
    <property type="evidence" value="ECO:0007669"/>
    <property type="project" value="UniProtKB-KW"/>
</dbReference>
<dbReference type="Gene3D" id="2.160.10.10">
    <property type="entry name" value="Hexapeptide repeat proteins"/>
    <property type="match status" value="1"/>
</dbReference>
<evidence type="ECO:0000256" key="2">
    <source>
        <dbReference type="ARBA" id="ARBA00022679"/>
    </source>
</evidence>
<feature type="transmembrane region" description="Helical" evidence="4">
    <location>
        <begin position="6"/>
        <end position="23"/>
    </location>
</feature>
<keyword evidence="4" id="KW-0472">Membrane</keyword>
<dbReference type="PANTHER" id="PTHR23416">
    <property type="entry name" value="SIALIC ACID SYNTHASE-RELATED"/>
    <property type="match status" value="1"/>
</dbReference>
<keyword evidence="4" id="KW-1133">Transmembrane helix</keyword>
<dbReference type="SUPFAM" id="SSF51161">
    <property type="entry name" value="Trimeric LpxA-like enzymes"/>
    <property type="match status" value="1"/>
</dbReference>
<keyword evidence="2" id="KW-0808">Transferase</keyword>
<protein>
    <submittedName>
        <fullName evidence="5">Acyltransferase</fullName>
    </submittedName>
</protein>
<dbReference type="InterPro" id="IPR011004">
    <property type="entry name" value="Trimer_LpxA-like_sf"/>
</dbReference>